<reference evidence="1 2" key="1">
    <citation type="submission" date="2019-08" db="EMBL/GenBank/DDBJ databases">
        <title>Bradymonadales sp. TMQ4.</title>
        <authorList>
            <person name="Liang Q."/>
        </authorList>
    </citation>
    <scope>NUCLEOTIDE SEQUENCE [LARGE SCALE GENOMIC DNA]</scope>
    <source>
        <strain evidence="1 2">TMQ4</strain>
    </source>
</reference>
<evidence type="ECO:0000313" key="2">
    <source>
        <dbReference type="Proteomes" id="UP000321412"/>
    </source>
</evidence>
<protein>
    <submittedName>
        <fullName evidence="1">DUF523 domain-containing protein</fullName>
    </submittedName>
</protein>
<dbReference type="InterPro" id="IPR007553">
    <property type="entry name" value="2-thiour_desulf"/>
</dbReference>
<proteinExistence type="predicted"/>
<name>A0A5C6X9T6_9DELT</name>
<dbReference type="AlphaFoldDB" id="A0A5C6X9T6"/>
<evidence type="ECO:0000313" key="1">
    <source>
        <dbReference type="EMBL" id="TXD37156.1"/>
    </source>
</evidence>
<dbReference type="OrthoDB" id="495783at2"/>
<sequence>MDEKRGAEGRILVSACLLGKEVRYDGRASRVGEDQGRRWLRQMQEEGRVVMVCPEVSGGLGVPRPPAELVGGDGEAFWRGEARVVTRDGEDVSAAFARGAEVALELAQRHGVCAAVLKARSPSCGGAAVYDGSFEGRLVAGQGVSAALLRRAGIQVFSEEELDAARRFVERGGAAPR</sequence>
<organism evidence="1 2">
    <name type="scientific">Lujinxingia vulgaris</name>
    <dbReference type="NCBI Taxonomy" id="2600176"/>
    <lineage>
        <taxon>Bacteria</taxon>
        <taxon>Deltaproteobacteria</taxon>
        <taxon>Bradymonadales</taxon>
        <taxon>Lujinxingiaceae</taxon>
        <taxon>Lujinxingia</taxon>
    </lineage>
</organism>
<keyword evidence="2" id="KW-1185">Reference proteome</keyword>
<dbReference type="RefSeq" id="WP_146981367.1">
    <property type="nucleotide sequence ID" value="NZ_VOSM01000004.1"/>
</dbReference>
<accession>A0A5C6X9T6</accession>
<gene>
    <name evidence="1" type="ORF">FRC98_10510</name>
</gene>
<dbReference type="PANTHER" id="PTHR30087:SF1">
    <property type="entry name" value="HYPOTHETICAL CYTOSOLIC PROTEIN"/>
    <property type="match status" value="1"/>
</dbReference>
<dbReference type="EMBL" id="VOSM01000004">
    <property type="protein sequence ID" value="TXD37156.1"/>
    <property type="molecule type" value="Genomic_DNA"/>
</dbReference>
<dbReference type="Pfam" id="PF04463">
    <property type="entry name" value="2-thiour_desulf"/>
    <property type="match status" value="1"/>
</dbReference>
<dbReference type="PANTHER" id="PTHR30087">
    <property type="entry name" value="INNER MEMBRANE PROTEIN"/>
    <property type="match status" value="1"/>
</dbReference>
<dbReference type="Proteomes" id="UP000321412">
    <property type="component" value="Unassembled WGS sequence"/>
</dbReference>
<comment type="caution">
    <text evidence="1">The sequence shown here is derived from an EMBL/GenBank/DDBJ whole genome shotgun (WGS) entry which is preliminary data.</text>
</comment>